<evidence type="ECO:0000313" key="2">
    <source>
        <dbReference type="Proteomes" id="UP000325081"/>
    </source>
</evidence>
<proteinExistence type="predicted"/>
<dbReference type="GO" id="GO:0032259">
    <property type="term" value="P:methylation"/>
    <property type="evidence" value="ECO:0007669"/>
    <property type="project" value="UniProtKB-KW"/>
</dbReference>
<dbReference type="AlphaFoldDB" id="A0A5A7R6A4"/>
<name>A0A5A7R6A4_STRAF</name>
<comment type="caution">
    <text evidence="1">The sequence shown here is derived from an EMBL/GenBank/DDBJ whole genome shotgun (WGS) entry which is preliminary data.</text>
</comment>
<evidence type="ECO:0000313" key="1">
    <source>
        <dbReference type="EMBL" id="GER52800.1"/>
    </source>
</evidence>
<accession>A0A5A7R6A4</accession>
<keyword evidence="1" id="KW-0489">Methyltransferase</keyword>
<gene>
    <name evidence="1" type="ORF">STAS_30281</name>
</gene>
<dbReference type="EMBL" id="BKCP01010514">
    <property type="protein sequence ID" value="GER52800.1"/>
    <property type="molecule type" value="Genomic_DNA"/>
</dbReference>
<keyword evidence="2" id="KW-1185">Reference proteome</keyword>
<protein>
    <submittedName>
        <fullName evidence="1">Ribosomal RNA small subunit methyltransferase H</fullName>
    </submittedName>
</protein>
<reference evidence="2" key="1">
    <citation type="journal article" date="2019" name="Curr. Biol.">
        <title>Genome Sequence of Striga asiatica Provides Insight into the Evolution of Plant Parasitism.</title>
        <authorList>
            <person name="Yoshida S."/>
            <person name="Kim S."/>
            <person name="Wafula E.K."/>
            <person name="Tanskanen J."/>
            <person name="Kim Y.M."/>
            <person name="Honaas L."/>
            <person name="Yang Z."/>
            <person name="Spallek T."/>
            <person name="Conn C.E."/>
            <person name="Ichihashi Y."/>
            <person name="Cheong K."/>
            <person name="Cui S."/>
            <person name="Der J.P."/>
            <person name="Gundlach H."/>
            <person name="Jiao Y."/>
            <person name="Hori C."/>
            <person name="Ishida J.K."/>
            <person name="Kasahara H."/>
            <person name="Kiba T."/>
            <person name="Kim M.S."/>
            <person name="Koo N."/>
            <person name="Laohavisit A."/>
            <person name="Lee Y.H."/>
            <person name="Lumba S."/>
            <person name="McCourt P."/>
            <person name="Mortimer J.C."/>
            <person name="Mutuku J.M."/>
            <person name="Nomura T."/>
            <person name="Sasaki-Sekimoto Y."/>
            <person name="Seto Y."/>
            <person name="Wang Y."/>
            <person name="Wakatake T."/>
            <person name="Sakakibara H."/>
            <person name="Demura T."/>
            <person name="Yamaguchi S."/>
            <person name="Yoneyama K."/>
            <person name="Manabe R.I."/>
            <person name="Nelson D.C."/>
            <person name="Schulman A.H."/>
            <person name="Timko M.P."/>
            <person name="dePamphilis C.W."/>
            <person name="Choi D."/>
            <person name="Shirasu K."/>
        </authorList>
    </citation>
    <scope>NUCLEOTIDE SEQUENCE [LARGE SCALE GENOMIC DNA]</scope>
    <source>
        <strain evidence="2">cv. UVA1</strain>
    </source>
</reference>
<keyword evidence="1" id="KW-0808">Transferase</keyword>
<sequence>MSGEGCLKPASSLSFHSTFRRQHGKVFKAKYKGNLYEHEEGNLGRPYTEERMYRSKQHTRERSSLQYMEALMASQVGQTHRPPPLHPKLIFDSKIATLNKIVSYAKITYWRCNSVFRVIEFALNTKLASLGLEEELGHFQDSPFWNPNRMVKHAAVPKLTGSCLHIIGTILLSRPLGINRQMAHTLKSRALG</sequence>
<dbReference type="Proteomes" id="UP000325081">
    <property type="component" value="Unassembled WGS sequence"/>
</dbReference>
<organism evidence="1 2">
    <name type="scientific">Striga asiatica</name>
    <name type="common">Asiatic witchweed</name>
    <name type="synonym">Buchnera asiatica</name>
    <dbReference type="NCBI Taxonomy" id="4170"/>
    <lineage>
        <taxon>Eukaryota</taxon>
        <taxon>Viridiplantae</taxon>
        <taxon>Streptophyta</taxon>
        <taxon>Embryophyta</taxon>
        <taxon>Tracheophyta</taxon>
        <taxon>Spermatophyta</taxon>
        <taxon>Magnoliopsida</taxon>
        <taxon>eudicotyledons</taxon>
        <taxon>Gunneridae</taxon>
        <taxon>Pentapetalae</taxon>
        <taxon>asterids</taxon>
        <taxon>lamiids</taxon>
        <taxon>Lamiales</taxon>
        <taxon>Orobanchaceae</taxon>
        <taxon>Buchnereae</taxon>
        <taxon>Striga</taxon>
    </lineage>
</organism>
<dbReference type="GO" id="GO:0008168">
    <property type="term" value="F:methyltransferase activity"/>
    <property type="evidence" value="ECO:0007669"/>
    <property type="project" value="UniProtKB-KW"/>
</dbReference>